<keyword evidence="4 6" id="KW-1133">Transmembrane helix</keyword>
<comment type="subcellular location">
    <subcellularLocation>
        <location evidence="6">Cell membrane</location>
        <topology evidence="6">Multi-pass membrane protein</topology>
    </subcellularLocation>
    <subcellularLocation>
        <location evidence="1">Membrane</location>
        <topology evidence="1">Multi-pass membrane protein</topology>
    </subcellularLocation>
</comment>
<evidence type="ECO:0000256" key="6">
    <source>
        <dbReference type="RuleBase" id="RU363041"/>
    </source>
</evidence>
<evidence type="ECO:0000256" key="1">
    <source>
        <dbReference type="ARBA" id="ARBA00004141"/>
    </source>
</evidence>
<dbReference type="GO" id="GO:0005886">
    <property type="term" value="C:plasma membrane"/>
    <property type="evidence" value="ECO:0007669"/>
    <property type="project" value="UniProtKB-SubCell"/>
</dbReference>
<dbReference type="RefSeq" id="WP_109775139.1">
    <property type="nucleotide sequence ID" value="NZ_QGDQ01000018.1"/>
</dbReference>
<keyword evidence="5 6" id="KW-0472">Membrane</keyword>
<dbReference type="PANTHER" id="PTHR43701:SF2">
    <property type="entry name" value="MEMBRANE TRANSPORTER PROTEIN YJNA-RELATED"/>
    <property type="match status" value="1"/>
</dbReference>
<protein>
    <recommendedName>
        <fullName evidence="6">Probable membrane transporter protein</fullName>
    </recommendedName>
</protein>
<proteinExistence type="inferred from homology"/>
<feature type="transmembrane region" description="Helical" evidence="6">
    <location>
        <begin position="32"/>
        <end position="56"/>
    </location>
</feature>
<evidence type="ECO:0000256" key="2">
    <source>
        <dbReference type="ARBA" id="ARBA00009142"/>
    </source>
</evidence>
<accession>A0A316A3U2</accession>
<evidence type="ECO:0000256" key="4">
    <source>
        <dbReference type="ARBA" id="ARBA00022989"/>
    </source>
</evidence>
<evidence type="ECO:0000313" key="8">
    <source>
        <dbReference type="Proteomes" id="UP000245469"/>
    </source>
</evidence>
<dbReference type="Pfam" id="PF01925">
    <property type="entry name" value="TauE"/>
    <property type="match status" value="1"/>
</dbReference>
<organism evidence="7 8">
    <name type="scientific">Quadrisphaera granulorum</name>
    <dbReference type="NCBI Taxonomy" id="317664"/>
    <lineage>
        <taxon>Bacteria</taxon>
        <taxon>Bacillati</taxon>
        <taxon>Actinomycetota</taxon>
        <taxon>Actinomycetes</taxon>
        <taxon>Kineosporiales</taxon>
        <taxon>Kineosporiaceae</taxon>
        <taxon>Quadrisphaera</taxon>
    </lineage>
</organism>
<dbReference type="InterPro" id="IPR002781">
    <property type="entry name" value="TM_pro_TauE-like"/>
</dbReference>
<dbReference type="AlphaFoldDB" id="A0A316A3U2"/>
<name>A0A316A3U2_9ACTN</name>
<dbReference type="EMBL" id="QGDQ01000018">
    <property type="protein sequence ID" value="PWJ52646.1"/>
    <property type="molecule type" value="Genomic_DNA"/>
</dbReference>
<dbReference type="OrthoDB" id="528320at2"/>
<dbReference type="InterPro" id="IPR051598">
    <property type="entry name" value="TSUP/Inactive_protease-like"/>
</dbReference>
<feature type="transmembrane region" description="Helical" evidence="6">
    <location>
        <begin position="279"/>
        <end position="297"/>
    </location>
</feature>
<feature type="transmembrane region" description="Helical" evidence="6">
    <location>
        <begin position="97"/>
        <end position="116"/>
    </location>
</feature>
<keyword evidence="3 6" id="KW-0812">Transmembrane</keyword>
<feature type="transmembrane region" description="Helical" evidence="6">
    <location>
        <begin position="249"/>
        <end position="267"/>
    </location>
</feature>
<feature type="transmembrane region" description="Helical" evidence="6">
    <location>
        <begin position="184"/>
        <end position="217"/>
    </location>
</feature>
<gene>
    <name evidence="7" type="ORF">BXY45_11817</name>
</gene>
<sequence>MTAALIAVALGVAVGLVLGVLGGGGAILTVPALVYLLGMPAAEATTASLVIVGVAAATSSLTHARAGAVRWGTALVFVGVGVPATVAGAALNHRAPAAVVLVSFAVVMLASAAAMVHRTLKRPASPAVVRPLAPAGWVSTAGGGLVADGAVGAEGAGGAVAVRAPAAPPRTPARQPLTARRRRAVQVAFAGLVVGLLTGFLGVGGGFVIVPALVLVLGLSMPVAVGTSLVVVALNSGVSLLARAGTAHFDWTVIVPFTVGAVAASFAGRPLAARLSPRAASLSFAGLLVLVAVYILLQSTGVLA</sequence>
<evidence type="ECO:0000313" key="7">
    <source>
        <dbReference type="EMBL" id="PWJ52646.1"/>
    </source>
</evidence>
<comment type="similarity">
    <text evidence="2 6">Belongs to the 4-toluene sulfonate uptake permease (TSUP) (TC 2.A.102) family.</text>
</comment>
<keyword evidence="6" id="KW-1003">Cell membrane</keyword>
<comment type="caution">
    <text evidence="7">The sequence shown here is derived from an EMBL/GenBank/DDBJ whole genome shotgun (WGS) entry which is preliminary data.</text>
</comment>
<reference evidence="7 8" key="1">
    <citation type="submission" date="2018-03" db="EMBL/GenBank/DDBJ databases">
        <title>Genomic Encyclopedia of Archaeal and Bacterial Type Strains, Phase II (KMG-II): from individual species to whole genera.</title>
        <authorList>
            <person name="Goeker M."/>
        </authorList>
    </citation>
    <scope>NUCLEOTIDE SEQUENCE [LARGE SCALE GENOMIC DNA]</scope>
    <source>
        <strain evidence="7 8">DSM 44889</strain>
    </source>
</reference>
<feature type="transmembrane region" description="Helical" evidence="6">
    <location>
        <begin position="68"/>
        <end position="91"/>
    </location>
</feature>
<evidence type="ECO:0000256" key="5">
    <source>
        <dbReference type="ARBA" id="ARBA00023136"/>
    </source>
</evidence>
<evidence type="ECO:0000256" key="3">
    <source>
        <dbReference type="ARBA" id="ARBA00022692"/>
    </source>
</evidence>
<dbReference type="Proteomes" id="UP000245469">
    <property type="component" value="Unassembled WGS sequence"/>
</dbReference>
<keyword evidence="8" id="KW-1185">Reference proteome</keyword>
<dbReference type="PANTHER" id="PTHR43701">
    <property type="entry name" value="MEMBRANE TRANSPORTER PROTEIN MJ0441-RELATED"/>
    <property type="match status" value="1"/>
</dbReference>
<feature type="transmembrane region" description="Helical" evidence="6">
    <location>
        <begin position="223"/>
        <end position="242"/>
    </location>
</feature>